<evidence type="ECO:0000313" key="2">
    <source>
        <dbReference type="EMBL" id="ELU04408.1"/>
    </source>
</evidence>
<dbReference type="AlphaFoldDB" id="R7UKU6"/>
<accession>R7UKU6</accession>
<gene>
    <name evidence="2" type="ORF">CAPTEDRAFT_222040</name>
</gene>
<evidence type="ECO:0000313" key="3">
    <source>
        <dbReference type="EnsemblMetazoa" id="CapteP222040"/>
    </source>
</evidence>
<sequence>MSSGPREIGDEEELYANQLRKMQQSITGPPEPRSANGSIGYLGPDYNPPPPPNRSSSRSALDGDLNNPPVPQRNYDMVDVPRYTPAPGSAYRYPPTDQRGALV</sequence>
<protein>
    <submittedName>
        <fullName evidence="2 3">Uncharacterized protein</fullName>
    </submittedName>
</protein>
<reference evidence="3" key="3">
    <citation type="submission" date="2015-06" db="UniProtKB">
        <authorList>
            <consortium name="EnsemblMetazoa"/>
        </authorList>
    </citation>
    <scope>IDENTIFICATION</scope>
</reference>
<dbReference type="Proteomes" id="UP000014760">
    <property type="component" value="Unassembled WGS sequence"/>
</dbReference>
<organism evidence="2">
    <name type="scientific">Capitella teleta</name>
    <name type="common">Polychaete worm</name>
    <dbReference type="NCBI Taxonomy" id="283909"/>
    <lineage>
        <taxon>Eukaryota</taxon>
        <taxon>Metazoa</taxon>
        <taxon>Spiralia</taxon>
        <taxon>Lophotrochozoa</taxon>
        <taxon>Annelida</taxon>
        <taxon>Polychaeta</taxon>
        <taxon>Sedentaria</taxon>
        <taxon>Scolecida</taxon>
        <taxon>Capitellidae</taxon>
        <taxon>Capitella</taxon>
    </lineage>
</organism>
<keyword evidence="4" id="KW-1185">Reference proteome</keyword>
<evidence type="ECO:0000256" key="1">
    <source>
        <dbReference type="SAM" id="MobiDB-lite"/>
    </source>
</evidence>
<dbReference type="EMBL" id="AMQN01023990">
    <property type="status" value="NOT_ANNOTATED_CDS"/>
    <property type="molecule type" value="Genomic_DNA"/>
</dbReference>
<dbReference type="EMBL" id="KB302330">
    <property type="protein sequence ID" value="ELU04408.1"/>
    <property type="molecule type" value="Genomic_DNA"/>
</dbReference>
<name>R7UKU6_CAPTE</name>
<reference evidence="2 4" key="2">
    <citation type="journal article" date="2013" name="Nature">
        <title>Insights into bilaterian evolution from three spiralian genomes.</title>
        <authorList>
            <person name="Simakov O."/>
            <person name="Marletaz F."/>
            <person name="Cho S.J."/>
            <person name="Edsinger-Gonzales E."/>
            <person name="Havlak P."/>
            <person name="Hellsten U."/>
            <person name="Kuo D.H."/>
            <person name="Larsson T."/>
            <person name="Lv J."/>
            <person name="Arendt D."/>
            <person name="Savage R."/>
            <person name="Osoegawa K."/>
            <person name="de Jong P."/>
            <person name="Grimwood J."/>
            <person name="Chapman J.A."/>
            <person name="Shapiro H."/>
            <person name="Aerts A."/>
            <person name="Otillar R.P."/>
            <person name="Terry A.Y."/>
            <person name="Boore J.L."/>
            <person name="Grigoriev I.V."/>
            <person name="Lindberg D.R."/>
            <person name="Seaver E.C."/>
            <person name="Weisblat D.A."/>
            <person name="Putnam N.H."/>
            <person name="Rokhsar D.S."/>
        </authorList>
    </citation>
    <scope>NUCLEOTIDE SEQUENCE</scope>
    <source>
        <strain evidence="2 4">I ESC-2004</strain>
    </source>
</reference>
<reference evidence="4" key="1">
    <citation type="submission" date="2012-12" db="EMBL/GenBank/DDBJ databases">
        <authorList>
            <person name="Hellsten U."/>
            <person name="Grimwood J."/>
            <person name="Chapman J.A."/>
            <person name="Shapiro H."/>
            <person name="Aerts A."/>
            <person name="Otillar R.P."/>
            <person name="Terry A.Y."/>
            <person name="Boore J.L."/>
            <person name="Simakov O."/>
            <person name="Marletaz F."/>
            <person name="Cho S.-J."/>
            <person name="Edsinger-Gonzales E."/>
            <person name="Havlak P."/>
            <person name="Kuo D.-H."/>
            <person name="Larsson T."/>
            <person name="Lv J."/>
            <person name="Arendt D."/>
            <person name="Savage R."/>
            <person name="Osoegawa K."/>
            <person name="de Jong P."/>
            <person name="Lindberg D.R."/>
            <person name="Seaver E.C."/>
            <person name="Weisblat D.A."/>
            <person name="Putnam N.H."/>
            <person name="Grigoriev I.V."/>
            <person name="Rokhsar D.S."/>
        </authorList>
    </citation>
    <scope>NUCLEOTIDE SEQUENCE</scope>
    <source>
        <strain evidence="4">I ESC-2004</strain>
    </source>
</reference>
<dbReference type="EnsemblMetazoa" id="CapteT222040">
    <property type="protein sequence ID" value="CapteP222040"/>
    <property type="gene ID" value="CapteG222040"/>
</dbReference>
<proteinExistence type="predicted"/>
<feature type="region of interest" description="Disordered" evidence="1">
    <location>
        <begin position="17"/>
        <end position="103"/>
    </location>
</feature>
<evidence type="ECO:0000313" key="4">
    <source>
        <dbReference type="Proteomes" id="UP000014760"/>
    </source>
</evidence>
<dbReference type="HOGENOM" id="CLU_2266261_0_0_1"/>